<dbReference type="EMBL" id="JYGL01000002">
    <property type="protein sequence ID" value="KJQ56805.1"/>
    <property type="molecule type" value="Genomic_DNA"/>
</dbReference>
<dbReference type="InterPro" id="IPR056066">
    <property type="entry name" value="DUF7649"/>
</dbReference>
<dbReference type="Proteomes" id="UP000033658">
    <property type="component" value="Unassembled WGS sequence"/>
</dbReference>
<feature type="domain" description="DUF7649" evidence="3">
    <location>
        <begin position="2"/>
        <end position="85"/>
    </location>
</feature>
<dbReference type="PIRSF" id="PIRSF031509">
    <property type="entry name" value="Cell_wall_LiaF/YvqF"/>
    <property type="match status" value="1"/>
</dbReference>
<dbReference type="InterPro" id="IPR024425">
    <property type="entry name" value="LiaF-like_C"/>
</dbReference>
<reference evidence="4 5" key="1">
    <citation type="submission" date="2015-02" db="EMBL/GenBank/DDBJ databases">
        <title>Evolution of amylase-binding proteins of oral streptococcal species.</title>
        <authorList>
            <person name="Haase E.M."/>
        </authorList>
    </citation>
    <scope>NUCLEOTIDE SEQUENCE [LARGE SCALE GENOMIC DNA]</scope>
    <source>
        <strain evidence="4 5">G9B</strain>
    </source>
</reference>
<feature type="transmembrane region" description="Helical" evidence="1">
    <location>
        <begin position="53"/>
        <end position="85"/>
    </location>
</feature>
<dbReference type="InterPro" id="IPR016975">
    <property type="entry name" value="Cell_wall_LiaF"/>
</dbReference>
<evidence type="ECO:0000259" key="2">
    <source>
        <dbReference type="Pfam" id="PF09922"/>
    </source>
</evidence>
<dbReference type="Pfam" id="PF09922">
    <property type="entry name" value="LiaF-like_C"/>
    <property type="match status" value="1"/>
</dbReference>
<dbReference type="InterPro" id="IPR047793">
    <property type="entry name" value="LiaF_C"/>
</dbReference>
<accession>A0AAX1YGW1</accession>
<protein>
    <recommendedName>
        <fullName evidence="6">Transporter</fullName>
    </recommendedName>
</protein>
<keyword evidence="1" id="KW-0472">Membrane</keyword>
<feature type="transmembrane region" description="Helical" evidence="1">
    <location>
        <begin position="7"/>
        <end position="25"/>
    </location>
</feature>
<sequence length="233" mass="26608">MMRKIQFFVLIEAILLTMAFITVVAGDFSRLVLLSILFLLFLYYYFGRQRGNFFLVTASILFFLIIMLNPFVIAAVLFAVVYGLIVASPYIYRENEATHLVFEQDTVVKKEKNRWLGDIHHFSSHDSCRFDDINLFRMVGKDTIHLEEVILTNHDNVIILRKGIGDTKIIVPVDVAVSLKVNSLYGELSFLGQTVRELRNESISLTTPDFDRANKSVKIVIASLIGNVEVVRK</sequence>
<evidence type="ECO:0000256" key="1">
    <source>
        <dbReference type="SAM" id="Phobius"/>
    </source>
</evidence>
<evidence type="ECO:0000259" key="3">
    <source>
        <dbReference type="Pfam" id="PF24661"/>
    </source>
</evidence>
<organism evidence="4 5">
    <name type="scientific">Streptococcus gordonii</name>
    <dbReference type="NCBI Taxonomy" id="1302"/>
    <lineage>
        <taxon>Bacteria</taxon>
        <taxon>Bacillati</taxon>
        <taxon>Bacillota</taxon>
        <taxon>Bacilli</taxon>
        <taxon>Lactobacillales</taxon>
        <taxon>Streptococcaceae</taxon>
        <taxon>Streptococcus</taxon>
    </lineage>
</organism>
<evidence type="ECO:0000313" key="4">
    <source>
        <dbReference type="EMBL" id="KJQ56805.1"/>
    </source>
</evidence>
<comment type="caution">
    <text evidence="4">The sequence shown here is derived from an EMBL/GenBank/DDBJ whole genome shotgun (WGS) entry which is preliminary data.</text>
</comment>
<evidence type="ECO:0000313" key="5">
    <source>
        <dbReference type="Proteomes" id="UP000033658"/>
    </source>
</evidence>
<dbReference type="NCBIfam" id="NF040535">
    <property type="entry name" value="LiaF_C_term"/>
    <property type="match status" value="1"/>
</dbReference>
<name>A0AAX1YGW1_STRGN</name>
<dbReference type="GO" id="GO:0016020">
    <property type="term" value="C:membrane"/>
    <property type="evidence" value="ECO:0007669"/>
    <property type="project" value="InterPro"/>
</dbReference>
<feature type="domain" description="Cell wall-active antibiotics response LiaF-like C-terminal" evidence="2">
    <location>
        <begin position="115"/>
        <end position="230"/>
    </location>
</feature>
<proteinExistence type="predicted"/>
<keyword evidence="1" id="KW-0812">Transmembrane</keyword>
<dbReference type="AlphaFoldDB" id="A0AAX1YGW1"/>
<evidence type="ECO:0008006" key="6">
    <source>
        <dbReference type="Google" id="ProtNLM"/>
    </source>
</evidence>
<gene>
    <name evidence="4" type="ORF">TZ86_02141</name>
</gene>
<feature type="transmembrane region" description="Helical" evidence="1">
    <location>
        <begin position="31"/>
        <end position="46"/>
    </location>
</feature>
<dbReference type="Pfam" id="PF24661">
    <property type="entry name" value="DUF7649"/>
    <property type="match status" value="1"/>
</dbReference>
<keyword evidence="1" id="KW-1133">Transmembrane helix</keyword>